<proteinExistence type="predicted"/>
<sequence>MKSQASLEKHLRQIHRAATFADNVEARNNGEGKEEEYAALGEKQEGRKMELADIKQKLNTILVESMNNSKEEVIEAIKNLGKSVDI</sequence>
<organism evidence="1 2">
    <name type="scientific">Apiospora kogelbergensis</name>
    <dbReference type="NCBI Taxonomy" id="1337665"/>
    <lineage>
        <taxon>Eukaryota</taxon>
        <taxon>Fungi</taxon>
        <taxon>Dikarya</taxon>
        <taxon>Ascomycota</taxon>
        <taxon>Pezizomycotina</taxon>
        <taxon>Sordariomycetes</taxon>
        <taxon>Xylariomycetidae</taxon>
        <taxon>Amphisphaeriales</taxon>
        <taxon>Apiosporaceae</taxon>
        <taxon>Apiospora</taxon>
    </lineage>
</organism>
<evidence type="ECO:0000313" key="1">
    <source>
        <dbReference type="EMBL" id="KAK8097043.1"/>
    </source>
</evidence>
<gene>
    <name evidence="1" type="ORF">PG999_012987</name>
</gene>
<name>A0AAW0QPW4_9PEZI</name>
<accession>A0AAW0QPW4</accession>
<protein>
    <submittedName>
        <fullName evidence="1">Uncharacterized protein</fullName>
    </submittedName>
</protein>
<reference evidence="1 2" key="1">
    <citation type="submission" date="2023-01" db="EMBL/GenBank/DDBJ databases">
        <title>Analysis of 21 Apiospora genomes using comparative genomics revels a genus with tremendous synthesis potential of carbohydrate active enzymes and secondary metabolites.</title>
        <authorList>
            <person name="Sorensen T."/>
        </authorList>
    </citation>
    <scope>NUCLEOTIDE SEQUENCE [LARGE SCALE GENOMIC DNA]</scope>
    <source>
        <strain evidence="1 2">CBS 117206</strain>
    </source>
</reference>
<keyword evidence="2" id="KW-1185">Reference proteome</keyword>
<dbReference type="EMBL" id="JAQQWP010000010">
    <property type="protein sequence ID" value="KAK8097043.1"/>
    <property type="molecule type" value="Genomic_DNA"/>
</dbReference>
<dbReference type="AlphaFoldDB" id="A0AAW0QPW4"/>
<comment type="caution">
    <text evidence="1">The sequence shown here is derived from an EMBL/GenBank/DDBJ whole genome shotgun (WGS) entry which is preliminary data.</text>
</comment>
<evidence type="ECO:0000313" key="2">
    <source>
        <dbReference type="Proteomes" id="UP001392437"/>
    </source>
</evidence>
<dbReference type="Proteomes" id="UP001392437">
    <property type="component" value="Unassembled WGS sequence"/>
</dbReference>